<gene>
    <name evidence="1" type="ORF">CEURO_LOCUS11814</name>
</gene>
<evidence type="ECO:0000313" key="1">
    <source>
        <dbReference type="EMBL" id="CAH9092019.1"/>
    </source>
</evidence>
<protein>
    <submittedName>
        <fullName evidence="1">Uncharacterized protein</fullName>
    </submittedName>
</protein>
<dbReference type="OrthoDB" id="1306223at2759"/>
<dbReference type="Proteomes" id="UP001152484">
    <property type="component" value="Unassembled WGS sequence"/>
</dbReference>
<dbReference type="AlphaFoldDB" id="A0A9P0Z9H1"/>
<evidence type="ECO:0000313" key="2">
    <source>
        <dbReference type="Proteomes" id="UP001152484"/>
    </source>
</evidence>
<accession>A0A9P0Z9H1</accession>
<dbReference type="EMBL" id="CAMAPE010000027">
    <property type="protein sequence ID" value="CAH9092019.1"/>
    <property type="molecule type" value="Genomic_DNA"/>
</dbReference>
<reference evidence="1" key="1">
    <citation type="submission" date="2022-07" db="EMBL/GenBank/DDBJ databases">
        <authorList>
            <person name="Macas J."/>
            <person name="Novak P."/>
            <person name="Neumann P."/>
        </authorList>
    </citation>
    <scope>NUCLEOTIDE SEQUENCE</scope>
</reference>
<proteinExistence type="predicted"/>
<organism evidence="1 2">
    <name type="scientific">Cuscuta europaea</name>
    <name type="common">European dodder</name>
    <dbReference type="NCBI Taxonomy" id="41803"/>
    <lineage>
        <taxon>Eukaryota</taxon>
        <taxon>Viridiplantae</taxon>
        <taxon>Streptophyta</taxon>
        <taxon>Embryophyta</taxon>
        <taxon>Tracheophyta</taxon>
        <taxon>Spermatophyta</taxon>
        <taxon>Magnoliopsida</taxon>
        <taxon>eudicotyledons</taxon>
        <taxon>Gunneridae</taxon>
        <taxon>Pentapetalae</taxon>
        <taxon>asterids</taxon>
        <taxon>lamiids</taxon>
        <taxon>Solanales</taxon>
        <taxon>Convolvulaceae</taxon>
        <taxon>Cuscuteae</taxon>
        <taxon>Cuscuta</taxon>
        <taxon>Cuscuta subgen. Cuscuta</taxon>
    </lineage>
</organism>
<sequence length="132" mass="15123">MIFCQKQYEQHCSSETCNIPRCFHLHQKNGQYPRFLKGSTRRLQLMVWSGGYIQKATSIAPETGATTMKSFQDLRLRNLIGAGERGDGLYYFQGIPELHAVCTSDLLDFELWHRRMGRSSVRSCCEIVASNN</sequence>
<comment type="caution">
    <text evidence="1">The sequence shown here is derived from an EMBL/GenBank/DDBJ whole genome shotgun (WGS) entry which is preliminary data.</text>
</comment>
<keyword evidence="2" id="KW-1185">Reference proteome</keyword>
<name>A0A9P0Z9H1_CUSEU</name>